<dbReference type="Pfam" id="PF03454">
    <property type="entry name" value="MoeA_C"/>
    <property type="match status" value="1"/>
</dbReference>
<dbReference type="InterPro" id="IPR001453">
    <property type="entry name" value="MoaB/Mog_dom"/>
</dbReference>
<dbReference type="Gene3D" id="2.40.340.10">
    <property type="entry name" value="MoeA, C-terminal, domain IV"/>
    <property type="match status" value="1"/>
</dbReference>
<dbReference type="NCBIfam" id="NF045515">
    <property type="entry name" value="Glp_gephyrin"/>
    <property type="match status" value="1"/>
</dbReference>
<dbReference type="EC" id="2.10.1.1" evidence="4 9"/>
<proteinExistence type="inferred from homology"/>
<dbReference type="InterPro" id="IPR005111">
    <property type="entry name" value="MoeA_C_domain_IV"/>
</dbReference>
<evidence type="ECO:0000256" key="8">
    <source>
        <dbReference type="ARBA" id="ARBA00047317"/>
    </source>
</evidence>
<dbReference type="EMBL" id="DSMU01000104">
    <property type="protein sequence ID" value="HEL65362.1"/>
    <property type="molecule type" value="Genomic_DNA"/>
</dbReference>
<dbReference type="AlphaFoldDB" id="A0A7C2EII0"/>
<dbReference type="NCBIfam" id="TIGR00177">
    <property type="entry name" value="molyb_syn"/>
    <property type="match status" value="1"/>
</dbReference>
<dbReference type="GO" id="GO:0046872">
    <property type="term" value="F:metal ion binding"/>
    <property type="evidence" value="ECO:0007669"/>
    <property type="project" value="UniProtKB-UniRule"/>
</dbReference>
<comment type="pathway">
    <text evidence="2 9">Cofactor biosynthesis; molybdopterin biosynthesis.</text>
</comment>
<comment type="catalytic activity">
    <reaction evidence="8">
        <text>adenylyl-molybdopterin + molybdate = Mo-molybdopterin + AMP + H(+)</text>
        <dbReference type="Rhea" id="RHEA:35047"/>
        <dbReference type="ChEBI" id="CHEBI:15378"/>
        <dbReference type="ChEBI" id="CHEBI:36264"/>
        <dbReference type="ChEBI" id="CHEBI:62727"/>
        <dbReference type="ChEBI" id="CHEBI:71302"/>
        <dbReference type="ChEBI" id="CHEBI:456215"/>
        <dbReference type="EC" id="2.10.1.1"/>
    </reaction>
</comment>
<comment type="similarity">
    <text evidence="3 9">Belongs to the MoeA family.</text>
</comment>
<dbReference type="SUPFAM" id="SSF53218">
    <property type="entry name" value="Molybdenum cofactor biosynthesis proteins"/>
    <property type="match status" value="1"/>
</dbReference>
<dbReference type="SMART" id="SM00852">
    <property type="entry name" value="MoCF_biosynth"/>
    <property type="match status" value="1"/>
</dbReference>
<dbReference type="InterPro" id="IPR036135">
    <property type="entry name" value="MoeA_linker/N_sf"/>
</dbReference>
<dbReference type="GO" id="GO:0061599">
    <property type="term" value="F:molybdopterin molybdotransferase activity"/>
    <property type="evidence" value="ECO:0007669"/>
    <property type="project" value="UniProtKB-UniRule"/>
</dbReference>
<dbReference type="Pfam" id="PF03453">
    <property type="entry name" value="MoeA_N"/>
    <property type="match status" value="1"/>
</dbReference>
<comment type="function">
    <text evidence="1 9">Catalyzes the insertion of molybdate into adenylated molybdopterin with the concomitant release of AMP.</text>
</comment>
<evidence type="ECO:0000256" key="6">
    <source>
        <dbReference type="ARBA" id="ARBA00022505"/>
    </source>
</evidence>
<gene>
    <name evidence="11" type="ORF">ENQ34_01590</name>
</gene>
<keyword evidence="6 9" id="KW-0500">Molybdenum</keyword>
<dbReference type="GO" id="GO:0006777">
    <property type="term" value="P:Mo-molybdopterin cofactor biosynthetic process"/>
    <property type="evidence" value="ECO:0007669"/>
    <property type="project" value="UniProtKB-UniRule"/>
</dbReference>
<dbReference type="InterPro" id="IPR036688">
    <property type="entry name" value="MoeA_C_domain_IV_sf"/>
</dbReference>
<keyword evidence="9" id="KW-0460">Magnesium</keyword>
<dbReference type="InterPro" id="IPR036425">
    <property type="entry name" value="MoaB/Mog-like_dom_sf"/>
</dbReference>
<sequence>MLFKTVTLAAARQKLAERLSRLPCEDIPLTEAFGRVLAGPVKAREDVPGFDRATMDGFAVRAADTFGASEGLPAYLRVTGEVLMGQAPRGRLGPGEAWRIPTGGMLPPGADAVVMVEHTEEIGPDMIAVLRPVAPEENVVRRGDDVRAGAVVLPAGRRLRPSDIGLLAACGVAEVCVLKRPVVGIIGTGDEIVEVGATPAPGQVRDVNTPALAAAVCAAGGLPVVFGVVRDELGALQKVLKEALAAAEMVLLTGGSSVGARDLTLKAVATLEGAEVLFHGLAVKPGKPTVGAVVNGKLVVGLPGHPVSALVVFEFLVRPLLEPERIERAQLKVQLGRSLRSAPGREDFIRARLVVRNGVLVAEPILGKSGLIATLSEADGLIRLPLDVGGSEAGETVDFFLLWGKGG</sequence>
<comment type="cofactor">
    <cofactor evidence="9">
        <name>Mg(2+)</name>
        <dbReference type="ChEBI" id="CHEBI:18420"/>
    </cofactor>
</comment>
<feature type="domain" description="MoaB/Mog" evidence="10">
    <location>
        <begin position="184"/>
        <end position="323"/>
    </location>
</feature>
<evidence type="ECO:0000259" key="10">
    <source>
        <dbReference type="SMART" id="SM00852"/>
    </source>
</evidence>
<dbReference type="InterPro" id="IPR005110">
    <property type="entry name" value="MoeA_linker/N"/>
</dbReference>
<dbReference type="Gene3D" id="3.40.980.10">
    <property type="entry name" value="MoaB/Mog-like domain"/>
    <property type="match status" value="1"/>
</dbReference>
<name>A0A7C2EII0_9THEO</name>
<evidence type="ECO:0000313" key="11">
    <source>
        <dbReference type="EMBL" id="HEL65362.1"/>
    </source>
</evidence>
<dbReference type="GO" id="GO:0005829">
    <property type="term" value="C:cytosol"/>
    <property type="evidence" value="ECO:0007669"/>
    <property type="project" value="TreeGrafter"/>
</dbReference>
<keyword evidence="7 9" id="KW-0501">Molybdenum cofactor biosynthesis</keyword>
<dbReference type="SUPFAM" id="SSF63882">
    <property type="entry name" value="MoeA N-terminal region -like"/>
    <property type="match status" value="1"/>
</dbReference>
<dbReference type="InterPro" id="IPR038987">
    <property type="entry name" value="MoeA-like"/>
</dbReference>
<dbReference type="Gene3D" id="2.170.190.11">
    <property type="entry name" value="Molybdopterin biosynthesis moea protein, domain 3"/>
    <property type="match status" value="1"/>
</dbReference>
<evidence type="ECO:0000256" key="3">
    <source>
        <dbReference type="ARBA" id="ARBA00010763"/>
    </source>
</evidence>
<evidence type="ECO:0000256" key="1">
    <source>
        <dbReference type="ARBA" id="ARBA00002901"/>
    </source>
</evidence>
<evidence type="ECO:0000256" key="7">
    <source>
        <dbReference type="ARBA" id="ARBA00023150"/>
    </source>
</evidence>
<dbReference type="Gene3D" id="3.90.105.10">
    <property type="entry name" value="Molybdopterin biosynthesis moea protein, domain 2"/>
    <property type="match status" value="1"/>
</dbReference>
<dbReference type="PANTHER" id="PTHR10192:SF5">
    <property type="entry name" value="GEPHYRIN"/>
    <property type="match status" value="1"/>
</dbReference>
<dbReference type="Pfam" id="PF00994">
    <property type="entry name" value="MoCF_biosynth"/>
    <property type="match status" value="1"/>
</dbReference>
<comment type="caution">
    <text evidence="11">The sequence shown here is derived from an EMBL/GenBank/DDBJ whole genome shotgun (WGS) entry which is preliminary data.</text>
</comment>
<evidence type="ECO:0000256" key="2">
    <source>
        <dbReference type="ARBA" id="ARBA00005046"/>
    </source>
</evidence>
<reference evidence="11" key="1">
    <citation type="journal article" date="2020" name="mSystems">
        <title>Genome- and Community-Level Interaction Insights into Carbon Utilization and Element Cycling Functions of Hydrothermarchaeota in Hydrothermal Sediment.</title>
        <authorList>
            <person name="Zhou Z."/>
            <person name="Liu Y."/>
            <person name="Xu W."/>
            <person name="Pan J."/>
            <person name="Luo Z.H."/>
            <person name="Li M."/>
        </authorList>
    </citation>
    <scope>NUCLEOTIDE SEQUENCE [LARGE SCALE GENOMIC DNA]</scope>
    <source>
        <strain evidence="11">SpSt-300</strain>
    </source>
</reference>
<accession>A0A7C2EII0</accession>
<evidence type="ECO:0000256" key="5">
    <source>
        <dbReference type="ARBA" id="ARBA00021108"/>
    </source>
</evidence>
<dbReference type="UniPathway" id="UPA00344"/>
<keyword evidence="9" id="KW-0479">Metal-binding</keyword>
<dbReference type="PANTHER" id="PTHR10192">
    <property type="entry name" value="MOLYBDOPTERIN BIOSYNTHESIS PROTEIN"/>
    <property type="match status" value="1"/>
</dbReference>
<evidence type="ECO:0000256" key="4">
    <source>
        <dbReference type="ARBA" id="ARBA00013269"/>
    </source>
</evidence>
<evidence type="ECO:0000256" key="9">
    <source>
        <dbReference type="RuleBase" id="RU365090"/>
    </source>
</evidence>
<protein>
    <recommendedName>
        <fullName evidence="5 9">Molybdopterin molybdenumtransferase</fullName>
        <ecNumber evidence="4 9">2.10.1.1</ecNumber>
    </recommendedName>
</protein>
<keyword evidence="9 11" id="KW-0808">Transferase</keyword>
<dbReference type="CDD" id="cd00887">
    <property type="entry name" value="MoeA"/>
    <property type="match status" value="1"/>
</dbReference>
<organism evidence="11">
    <name type="scientific">Ammonifex degensii</name>
    <dbReference type="NCBI Taxonomy" id="42838"/>
    <lineage>
        <taxon>Bacteria</taxon>
        <taxon>Bacillati</taxon>
        <taxon>Bacillota</taxon>
        <taxon>Clostridia</taxon>
        <taxon>Thermoanaerobacterales</taxon>
        <taxon>Thermoanaerobacteraceae</taxon>
        <taxon>Ammonifex</taxon>
    </lineage>
</organism>
<dbReference type="SUPFAM" id="SSF63867">
    <property type="entry name" value="MoeA C-terminal domain-like"/>
    <property type="match status" value="1"/>
</dbReference>